<dbReference type="AlphaFoldDB" id="A0A848L7C9"/>
<dbReference type="InterPro" id="IPR028098">
    <property type="entry name" value="Glyco_trans_4-like_N"/>
</dbReference>
<evidence type="ECO:0000313" key="5">
    <source>
        <dbReference type="EMBL" id="NMO04623.1"/>
    </source>
</evidence>
<keyword evidence="1" id="KW-0328">Glycosyltransferase</keyword>
<accession>A0A848L7C9</accession>
<proteinExistence type="predicted"/>
<feature type="domain" description="Glycosyl transferase family 1" evidence="3">
    <location>
        <begin position="213"/>
        <end position="376"/>
    </location>
</feature>
<feature type="domain" description="Glycosyltransferase subfamily 4-like N-terminal" evidence="4">
    <location>
        <begin position="22"/>
        <end position="191"/>
    </location>
</feature>
<evidence type="ECO:0000313" key="6">
    <source>
        <dbReference type="Proteomes" id="UP000550729"/>
    </source>
</evidence>
<dbReference type="RefSeq" id="WP_170197128.1">
    <property type="nucleotide sequence ID" value="NZ_JABBNB010000038.1"/>
</dbReference>
<dbReference type="Pfam" id="PF13579">
    <property type="entry name" value="Glyco_trans_4_4"/>
    <property type="match status" value="1"/>
</dbReference>
<gene>
    <name evidence="5" type="ORF">HH308_25710</name>
</gene>
<keyword evidence="6" id="KW-1185">Reference proteome</keyword>
<dbReference type="Pfam" id="PF00534">
    <property type="entry name" value="Glycos_transf_1"/>
    <property type="match status" value="1"/>
</dbReference>
<comment type="caution">
    <text evidence="5">The sequence shown here is derived from an EMBL/GenBank/DDBJ whole genome shotgun (WGS) entry which is preliminary data.</text>
</comment>
<dbReference type="PANTHER" id="PTHR12526:SF635">
    <property type="entry name" value="GLYCOSYL TRANSFERASE GROUP 1"/>
    <property type="match status" value="1"/>
</dbReference>
<dbReference type="GO" id="GO:0016757">
    <property type="term" value="F:glycosyltransferase activity"/>
    <property type="evidence" value="ECO:0007669"/>
    <property type="project" value="UniProtKB-KW"/>
</dbReference>
<evidence type="ECO:0000256" key="2">
    <source>
        <dbReference type="ARBA" id="ARBA00022679"/>
    </source>
</evidence>
<dbReference type="EMBL" id="JABBNB010000038">
    <property type="protein sequence ID" value="NMO04623.1"/>
    <property type="molecule type" value="Genomic_DNA"/>
</dbReference>
<keyword evidence="2 5" id="KW-0808">Transferase</keyword>
<reference evidence="5 6" key="1">
    <citation type="submission" date="2020-04" db="EMBL/GenBank/DDBJ databases">
        <title>Gordonia sp. nov. TBRC 11910.</title>
        <authorList>
            <person name="Suriyachadkun C."/>
        </authorList>
    </citation>
    <scope>NUCLEOTIDE SEQUENCE [LARGE SCALE GENOMIC DNA]</scope>
    <source>
        <strain evidence="5 6">TBRC 11910</strain>
    </source>
</reference>
<dbReference type="Proteomes" id="UP000550729">
    <property type="component" value="Unassembled WGS sequence"/>
</dbReference>
<name>A0A848L7C9_9ACTN</name>
<evidence type="ECO:0000256" key="1">
    <source>
        <dbReference type="ARBA" id="ARBA00022676"/>
    </source>
</evidence>
<dbReference type="SUPFAM" id="SSF53756">
    <property type="entry name" value="UDP-Glycosyltransferase/glycogen phosphorylase"/>
    <property type="match status" value="1"/>
</dbReference>
<evidence type="ECO:0000259" key="4">
    <source>
        <dbReference type="Pfam" id="PF13579"/>
    </source>
</evidence>
<dbReference type="Gene3D" id="3.40.50.2000">
    <property type="entry name" value="Glycogen Phosphorylase B"/>
    <property type="match status" value="2"/>
</dbReference>
<sequence length="415" mass="44609">MKIAMVSEHADPLADIVGPDRGGQNVHVAGLSAALTRRGHDVTVYTRRDCAGPRTRVAPEGYRVVRIDAGPPERIPKDEVYDYLDILIDGLSAAFAIDRPDVVHAHYWMSAIASELAAFPERLPVVVTFHALGSVERRFLGSADTSPTQRIPLETVIGRRATAIVATCTDEVRELHDLGVSTRRVKLIPSGVDVDEFGNGQPQDQLPREMLPPRGQRRRIATVGNMTPRKGLATVLAALADIPDAELIVVGGSSAGSVSDDPEAAHLIRCAAEYSVSDRVHFVGSVAHSAMPAILADADVVACVPWYEPFGVVPLEAMAAGTAVVASAVGGILDTVVPGVTGELVPPRDPAALAETLRSLLADDVRLRSYGDAGRRRADERYRWSKVALETERLYRRLCEQRQKVGSEVIGHAAL</sequence>
<dbReference type="InterPro" id="IPR001296">
    <property type="entry name" value="Glyco_trans_1"/>
</dbReference>
<evidence type="ECO:0000259" key="3">
    <source>
        <dbReference type="Pfam" id="PF00534"/>
    </source>
</evidence>
<protein>
    <submittedName>
        <fullName evidence="5">Glycosyltransferase family 1 protein</fullName>
    </submittedName>
</protein>
<organism evidence="5 6">
    <name type="scientific">Gordonia asplenii</name>
    <dbReference type="NCBI Taxonomy" id="2725283"/>
    <lineage>
        <taxon>Bacteria</taxon>
        <taxon>Bacillati</taxon>
        <taxon>Actinomycetota</taxon>
        <taxon>Actinomycetes</taxon>
        <taxon>Mycobacteriales</taxon>
        <taxon>Gordoniaceae</taxon>
        <taxon>Gordonia</taxon>
    </lineage>
</organism>
<dbReference type="PANTHER" id="PTHR12526">
    <property type="entry name" value="GLYCOSYLTRANSFERASE"/>
    <property type="match status" value="1"/>
</dbReference>